<dbReference type="FunFam" id="3.40.250.10:FF:000004">
    <property type="entry name" value="M-phase inducer phosphatase 1 isoform X1"/>
    <property type="match status" value="1"/>
</dbReference>
<dbReference type="PANTHER" id="PTHR10828">
    <property type="entry name" value="M-PHASE INDUCER PHOSPHATASE DUAL SPECIFICITY PHOSPHATASE CDC25"/>
    <property type="match status" value="1"/>
</dbReference>
<keyword evidence="4 8" id="KW-0378">Hydrolase</keyword>
<dbReference type="GO" id="GO:0005737">
    <property type="term" value="C:cytoplasm"/>
    <property type="evidence" value="ECO:0007669"/>
    <property type="project" value="TreeGrafter"/>
</dbReference>
<evidence type="ECO:0000313" key="11">
    <source>
        <dbReference type="Ensembl" id="ENSCAFP00020025922.1"/>
    </source>
</evidence>
<keyword evidence="6 8" id="KW-0131">Cell cycle</keyword>
<comment type="similarity">
    <text evidence="1 8">Belongs to the MPI phosphatase family.</text>
</comment>
<evidence type="ECO:0000256" key="2">
    <source>
        <dbReference type="ARBA" id="ARBA00022618"/>
    </source>
</evidence>
<dbReference type="GO" id="GO:0004725">
    <property type="term" value="F:protein tyrosine phosphatase activity"/>
    <property type="evidence" value="ECO:0007669"/>
    <property type="project" value="UniProtKB-UniRule"/>
</dbReference>
<keyword evidence="3 8" id="KW-0498">Mitosis</keyword>
<dbReference type="SMART" id="SM00450">
    <property type="entry name" value="RHOD"/>
    <property type="match status" value="1"/>
</dbReference>
<dbReference type="InterPro" id="IPR001763">
    <property type="entry name" value="Rhodanese-like_dom"/>
</dbReference>
<evidence type="ECO:0000313" key="12">
    <source>
        <dbReference type="Proteomes" id="UP000694391"/>
    </source>
</evidence>
<evidence type="ECO:0000259" key="10">
    <source>
        <dbReference type="PROSITE" id="PS50206"/>
    </source>
</evidence>
<keyword evidence="2 8" id="KW-0132">Cell division</keyword>
<reference evidence="11" key="2">
    <citation type="submission" date="2025-09" db="UniProtKB">
        <authorList>
            <consortium name="Ensembl"/>
        </authorList>
    </citation>
    <scope>IDENTIFICATION</scope>
</reference>
<dbReference type="GO" id="GO:0010971">
    <property type="term" value="P:positive regulation of G2/M transition of mitotic cell cycle"/>
    <property type="evidence" value="ECO:0007669"/>
    <property type="project" value="TreeGrafter"/>
</dbReference>
<dbReference type="PROSITE" id="PS50206">
    <property type="entry name" value="RHODANESE_3"/>
    <property type="match status" value="1"/>
</dbReference>
<reference evidence="11" key="1">
    <citation type="submission" date="2025-08" db="UniProtKB">
        <authorList>
            <consortium name="Ensembl"/>
        </authorList>
    </citation>
    <scope>IDENTIFICATION</scope>
</reference>
<dbReference type="PANTHER" id="PTHR10828:SF46">
    <property type="entry name" value="M-PHASE INDUCER PHOSPHATASE 1"/>
    <property type="match status" value="1"/>
</dbReference>
<evidence type="ECO:0000256" key="9">
    <source>
        <dbReference type="SAM" id="MobiDB-lite"/>
    </source>
</evidence>
<evidence type="ECO:0000256" key="5">
    <source>
        <dbReference type="ARBA" id="ARBA00022912"/>
    </source>
</evidence>
<accession>A0A8C0L7D1</accession>
<dbReference type="GO" id="GO:0110032">
    <property type="term" value="P:positive regulation of G2/MI transition of meiotic cell cycle"/>
    <property type="evidence" value="ECO:0007669"/>
    <property type="project" value="TreeGrafter"/>
</dbReference>
<dbReference type="PRINTS" id="PR00716">
    <property type="entry name" value="MPIPHPHTASE"/>
</dbReference>
<dbReference type="Proteomes" id="UP000694391">
    <property type="component" value="Unplaced"/>
</dbReference>
<dbReference type="Pfam" id="PF06617">
    <property type="entry name" value="M-inducer_phosp"/>
    <property type="match status" value="1"/>
</dbReference>
<organism evidence="11 12">
    <name type="scientific">Canis lupus dingo</name>
    <name type="common">dingo</name>
    <dbReference type="NCBI Taxonomy" id="286419"/>
    <lineage>
        <taxon>Eukaryota</taxon>
        <taxon>Metazoa</taxon>
        <taxon>Chordata</taxon>
        <taxon>Craniata</taxon>
        <taxon>Vertebrata</taxon>
        <taxon>Euteleostomi</taxon>
        <taxon>Mammalia</taxon>
        <taxon>Eutheria</taxon>
        <taxon>Laurasiatheria</taxon>
        <taxon>Carnivora</taxon>
        <taxon>Caniformia</taxon>
        <taxon>Canidae</taxon>
        <taxon>Canis</taxon>
    </lineage>
</organism>
<comment type="catalytic activity">
    <reaction evidence="7">
        <text>O-phospho-L-tyrosyl-[protein] + H2O = L-tyrosyl-[protein] + phosphate</text>
        <dbReference type="Rhea" id="RHEA:10684"/>
        <dbReference type="Rhea" id="RHEA-COMP:10136"/>
        <dbReference type="Rhea" id="RHEA-COMP:20101"/>
        <dbReference type="ChEBI" id="CHEBI:15377"/>
        <dbReference type="ChEBI" id="CHEBI:43474"/>
        <dbReference type="ChEBI" id="CHEBI:46858"/>
        <dbReference type="ChEBI" id="CHEBI:61978"/>
        <dbReference type="EC" id="3.1.3.48"/>
    </reaction>
    <physiologicalReaction direction="left-to-right" evidence="7">
        <dbReference type="Rhea" id="RHEA:10685"/>
    </physiologicalReaction>
</comment>
<protein>
    <recommendedName>
        <fullName evidence="8">M-phase inducer phosphatase</fullName>
        <ecNumber evidence="8">3.1.3.48</ecNumber>
    </recommendedName>
</protein>
<dbReference type="Ensembl" id="ENSCAFT00020029946.1">
    <property type="protein sequence ID" value="ENSCAFP00020025922.1"/>
    <property type="gene ID" value="ENSCAFG00020020316.1"/>
</dbReference>
<comment type="function">
    <text evidence="8">Tyrosine protein phosphatase which functions as a dosage-dependent inducer of mitotic progression.</text>
</comment>
<dbReference type="GeneTree" id="ENSGT00940000160737"/>
<sequence length="467" mass="52761">MELGPEPPHRRRLLFACSPPPAPQPVVKALFGAPASGGLSPVTSLTVTMDQLQGLGSEYEQALEVRNSSLQRMGSSESTDSGIPLVSTIYYQKLLGCSPALKRSHSDSLDHDVFQLMDQDENKENLSSNERDGSEPGNFLPLFMPQSPVTATLSDEDDGFMDLLDGENLKNDEETPSCMASLWTAPLVMRRTTNLGNRCKLFDSSSTCSSIARSVLKRPDRSQEEYLPGNTKRRKNMAGASPEEVASPEKPQEILHQSLSLISSPKGTIENILDNDPRDLIGDFSKGYLFHTVAGKHQDLKYISPEIMASVLNGKFANLIKEFVIIDCRYPYEYEGGHIKGAVNLHMEEEVEDFLLKKPIVPTDGKRVIVVFHCEFSSERGPRMCRYVRERDRLGNEYPKLHYPELYVLKGGYKEFFLKCQSHCEPPSYRPMHHEDFKEDLKKFRTKSRTWAGEKSKREMYSRLKKL</sequence>
<dbReference type="EC" id="3.1.3.48" evidence="8"/>
<dbReference type="AlphaFoldDB" id="A0A8C0L7D1"/>
<feature type="region of interest" description="Disordered" evidence="9">
    <location>
        <begin position="213"/>
        <end position="250"/>
    </location>
</feature>
<dbReference type="CDD" id="cd01530">
    <property type="entry name" value="Cdc25"/>
    <property type="match status" value="1"/>
</dbReference>
<gene>
    <name evidence="11" type="primary">CDC25A</name>
</gene>
<proteinExistence type="inferred from homology"/>
<keyword evidence="12" id="KW-1185">Reference proteome</keyword>
<evidence type="ECO:0000256" key="3">
    <source>
        <dbReference type="ARBA" id="ARBA00022776"/>
    </source>
</evidence>
<dbReference type="Gene3D" id="3.40.250.10">
    <property type="entry name" value="Rhodanese-like domain"/>
    <property type="match status" value="1"/>
</dbReference>
<dbReference type="Pfam" id="PF00581">
    <property type="entry name" value="Rhodanese"/>
    <property type="match status" value="1"/>
</dbReference>
<evidence type="ECO:0000256" key="8">
    <source>
        <dbReference type="RuleBase" id="RU368028"/>
    </source>
</evidence>
<dbReference type="GO" id="GO:0051301">
    <property type="term" value="P:cell division"/>
    <property type="evidence" value="ECO:0007669"/>
    <property type="project" value="UniProtKB-UniRule"/>
</dbReference>
<evidence type="ECO:0000256" key="4">
    <source>
        <dbReference type="ARBA" id="ARBA00022801"/>
    </source>
</evidence>
<dbReference type="InterPro" id="IPR036873">
    <property type="entry name" value="Rhodanese-like_dom_sf"/>
</dbReference>
<evidence type="ECO:0000256" key="6">
    <source>
        <dbReference type="ARBA" id="ARBA00023306"/>
    </source>
</evidence>
<dbReference type="GO" id="GO:0000086">
    <property type="term" value="P:G2/M transition of mitotic cell cycle"/>
    <property type="evidence" value="ECO:0007669"/>
    <property type="project" value="TreeGrafter"/>
</dbReference>
<dbReference type="InterPro" id="IPR000751">
    <property type="entry name" value="MPI_Phosphatase"/>
</dbReference>
<dbReference type="SUPFAM" id="SSF52821">
    <property type="entry name" value="Rhodanese/Cell cycle control phosphatase"/>
    <property type="match status" value="1"/>
</dbReference>
<evidence type="ECO:0000256" key="1">
    <source>
        <dbReference type="ARBA" id="ARBA00011065"/>
    </source>
</evidence>
<dbReference type="GO" id="GO:0005634">
    <property type="term" value="C:nucleus"/>
    <property type="evidence" value="ECO:0007669"/>
    <property type="project" value="TreeGrafter"/>
</dbReference>
<name>A0A8C0L7D1_CANLU</name>
<keyword evidence="5 8" id="KW-0904">Protein phosphatase</keyword>
<feature type="domain" description="Rhodanese" evidence="10">
    <location>
        <begin position="319"/>
        <end position="425"/>
    </location>
</feature>
<evidence type="ECO:0000256" key="7">
    <source>
        <dbReference type="ARBA" id="ARBA00051341"/>
    </source>
</evidence>